<comment type="caution">
    <text evidence="1">The sequence shown here is derived from an EMBL/GenBank/DDBJ whole genome shotgun (WGS) entry which is preliminary data.</text>
</comment>
<organism evidence="1 2">
    <name type="scientific">Halteria grandinella</name>
    <dbReference type="NCBI Taxonomy" id="5974"/>
    <lineage>
        <taxon>Eukaryota</taxon>
        <taxon>Sar</taxon>
        <taxon>Alveolata</taxon>
        <taxon>Ciliophora</taxon>
        <taxon>Intramacronucleata</taxon>
        <taxon>Spirotrichea</taxon>
        <taxon>Stichotrichia</taxon>
        <taxon>Sporadotrichida</taxon>
        <taxon>Halteriidae</taxon>
        <taxon>Halteria</taxon>
    </lineage>
</organism>
<keyword evidence="2" id="KW-1185">Reference proteome</keyword>
<dbReference type="AlphaFoldDB" id="A0A8J8NTV7"/>
<gene>
    <name evidence="1" type="ORF">FGO68_gene8405</name>
</gene>
<name>A0A8J8NTV7_HALGN</name>
<dbReference type="EMBL" id="RRYP01006027">
    <property type="protein sequence ID" value="TNV81537.1"/>
    <property type="molecule type" value="Genomic_DNA"/>
</dbReference>
<sequence>MSKINCSNHYIIDQEKPLISKAFKRSKEFQVFLLQQDQFQVSRGIVCILKPQKIFKCRFYFVTLNSLSTDIHDQLGIFNDQFSEGSRCLMHIDWAQANAIGIGHNFNHYVLVANPSKPKNLFRLFYSLGTLFHLY</sequence>
<proteinExistence type="predicted"/>
<dbReference type="Proteomes" id="UP000785679">
    <property type="component" value="Unassembled WGS sequence"/>
</dbReference>
<evidence type="ECO:0000313" key="1">
    <source>
        <dbReference type="EMBL" id="TNV81537.1"/>
    </source>
</evidence>
<protein>
    <submittedName>
        <fullName evidence="1">Uncharacterized protein</fullName>
    </submittedName>
</protein>
<evidence type="ECO:0000313" key="2">
    <source>
        <dbReference type="Proteomes" id="UP000785679"/>
    </source>
</evidence>
<reference evidence="1" key="1">
    <citation type="submission" date="2019-06" db="EMBL/GenBank/DDBJ databases">
        <authorList>
            <person name="Zheng W."/>
        </authorList>
    </citation>
    <scope>NUCLEOTIDE SEQUENCE</scope>
    <source>
        <strain evidence="1">QDHG01</strain>
    </source>
</reference>
<accession>A0A8J8NTV7</accession>